<evidence type="ECO:0000313" key="14">
    <source>
        <dbReference type="Proteomes" id="UP001283341"/>
    </source>
</evidence>
<reference evidence="13" key="1">
    <citation type="journal article" date="2023" name="Mol. Phylogenet. Evol.">
        <title>Genome-scale phylogeny and comparative genomics of the fungal order Sordariales.</title>
        <authorList>
            <person name="Hensen N."/>
            <person name="Bonometti L."/>
            <person name="Westerberg I."/>
            <person name="Brannstrom I.O."/>
            <person name="Guillou S."/>
            <person name="Cros-Aarteil S."/>
            <person name="Calhoun S."/>
            <person name="Haridas S."/>
            <person name="Kuo A."/>
            <person name="Mondo S."/>
            <person name="Pangilinan J."/>
            <person name="Riley R."/>
            <person name="LaButti K."/>
            <person name="Andreopoulos B."/>
            <person name="Lipzen A."/>
            <person name="Chen C."/>
            <person name="Yan M."/>
            <person name="Daum C."/>
            <person name="Ng V."/>
            <person name="Clum A."/>
            <person name="Steindorff A."/>
            <person name="Ohm R.A."/>
            <person name="Martin F."/>
            <person name="Silar P."/>
            <person name="Natvig D.O."/>
            <person name="Lalanne C."/>
            <person name="Gautier V."/>
            <person name="Ament-Velasquez S.L."/>
            <person name="Kruys A."/>
            <person name="Hutchinson M.I."/>
            <person name="Powell A.J."/>
            <person name="Barry K."/>
            <person name="Miller A.N."/>
            <person name="Grigoriev I.V."/>
            <person name="Debuchy R."/>
            <person name="Gladieux P."/>
            <person name="Hiltunen Thoren M."/>
            <person name="Johannesson H."/>
        </authorList>
    </citation>
    <scope>NUCLEOTIDE SEQUENCE</scope>
    <source>
        <strain evidence="13">CBS 118394</strain>
    </source>
</reference>
<dbReference type="PANTHER" id="PTHR12980">
    <property type="entry name" value="UBIQUINOL-CYTOCHROME C REDUCTASE COMPLEX, SUBUNIT X"/>
    <property type="match status" value="1"/>
</dbReference>
<dbReference type="AlphaFoldDB" id="A0AAE0IQN0"/>
<reference evidence="13" key="2">
    <citation type="submission" date="2023-06" db="EMBL/GenBank/DDBJ databases">
        <authorList>
            <consortium name="Lawrence Berkeley National Laboratory"/>
            <person name="Haridas S."/>
            <person name="Hensen N."/>
            <person name="Bonometti L."/>
            <person name="Westerberg I."/>
            <person name="Brannstrom I.O."/>
            <person name="Guillou S."/>
            <person name="Cros-Aarteil S."/>
            <person name="Calhoun S."/>
            <person name="Kuo A."/>
            <person name="Mondo S."/>
            <person name="Pangilinan J."/>
            <person name="Riley R."/>
            <person name="Labutti K."/>
            <person name="Andreopoulos B."/>
            <person name="Lipzen A."/>
            <person name="Chen C."/>
            <person name="Yanf M."/>
            <person name="Daum C."/>
            <person name="Ng V."/>
            <person name="Clum A."/>
            <person name="Steindorff A."/>
            <person name="Ohm R."/>
            <person name="Martin F."/>
            <person name="Silar P."/>
            <person name="Natvig D."/>
            <person name="Lalanne C."/>
            <person name="Gautier V."/>
            <person name="Ament-Velasquez S.L."/>
            <person name="Kruys A."/>
            <person name="Hutchinson M.I."/>
            <person name="Powell A.J."/>
            <person name="Barry K."/>
            <person name="Miller A.N."/>
            <person name="Grigoriev I.V."/>
            <person name="Debuchy R."/>
            <person name="Gladieux P."/>
            <person name="Thoren M.H."/>
            <person name="Johannesson H."/>
        </authorList>
    </citation>
    <scope>NUCLEOTIDE SEQUENCE</scope>
    <source>
        <strain evidence="13">CBS 118394</strain>
    </source>
</reference>
<evidence type="ECO:0000256" key="1">
    <source>
        <dbReference type="ARBA" id="ARBA00004434"/>
    </source>
</evidence>
<dbReference type="GO" id="GO:0045275">
    <property type="term" value="C:respiratory chain complex III"/>
    <property type="evidence" value="ECO:0007669"/>
    <property type="project" value="UniProtKB-UniRule"/>
</dbReference>
<dbReference type="GO" id="GO:0005743">
    <property type="term" value="C:mitochondrial inner membrane"/>
    <property type="evidence" value="ECO:0007669"/>
    <property type="project" value="UniProtKB-SubCell"/>
</dbReference>
<protein>
    <recommendedName>
        <fullName evidence="11 12">Complex III subunit 9</fullName>
    </recommendedName>
</protein>
<keyword evidence="8 12" id="KW-1133">Transmembrane helix</keyword>
<evidence type="ECO:0000256" key="11">
    <source>
        <dbReference type="ARBA" id="ARBA00044247"/>
    </source>
</evidence>
<keyword evidence="5 12" id="KW-0812">Transmembrane</keyword>
<comment type="subunit">
    <text evidence="12">Component of the ubiquinol-cytochrome c oxidoreductase (cytochrome b-c1 complex, complex III, CIII), a multisubunit enzyme composed of 3 respiratory subunits cytochrome b, cytochrome c1 and Rieske protein, 2 core protein subunits, and additional low-molecular weight protein subunits.</text>
</comment>
<evidence type="ECO:0000256" key="2">
    <source>
        <dbReference type="ARBA" id="ARBA00007856"/>
    </source>
</evidence>
<keyword evidence="6 12" id="KW-0999">Mitochondrion inner membrane</keyword>
<dbReference type="Proteomes" id="UP001283341">
    <property type="component" value="Unassembled WGS sequence"/>
</dbReference>
<proteinExistence type="inferred from homology"/>
<dbReference type="InterPro" id="IPR008027">
    <property type="entry name" value="QCR9"/>
</dbReference>
<organism evidence="13 14">
    <name type="scientific">Apodospora peruviana</name>
    <dbReference type="NCBI Taxonomy" id="516989"/>
    <lineage>
        <taxon>Eukaryota</taxon>
        <taxon>Fungi</taxon>
        <taxon>Dikarya</taxon>
        <taxon>Ascomycota</taxon>
        <taxon>Pezizomycotina</taxon>
        <taxon>Sordariomycetes</taxon>
        <taxon>Sordariomycetidae</taxon>
        <taxon>Sordariales</taxon>
        <taxon>Lasiosphaeriaceae</taxon>
        <taxon>Apodospora</taxon>
    </lineage>
</organism>
<evidence type="ECO:0000256" key="7">
    <source>
        <dbReference type="ARBA" id="ARBA00022982"/>
    </source>
</evidence>
<dbReference type="PANTHER" id="PTHR12980:SF0">
    <property type="entry name" value="CYTOCHROME B-C1 COMPLEX SUBUNIT 9"/>
    <property type="match status" value="1"/>
</dbReference>
<evidence type="ECO:0000256" key="12">
    <source>
        <dbReference type="RuleBase" id="RU368056"/>
    </source>
</evidence>
<comment type="subcellular location">
    <subcellularLocation>
        <location evidence="1 12">Mitochondrion inner membrane</location>
        <topology evidence="1 12">Single-pass membrane protein</topology>
    </subcellularLocation>
</comment>
<sequence>MATAPRPWLYNTFFKKNYMMLGVVFAGAFGFEMWYNSVMDKIWETNNRGRLWKDIRHKYVTANDDGDDDE</sequence>
<gene>
    <name evidence="13" type="ORF">B0H66DRAFT_540848</name>
</gene>
<dbReference type="GO" id="GO:0006122">
    <property type="term" value="P:mitochondrial electron transport, ubiquinol to cytochrome c"/>
    <property type="evidence" value="ECO:0007669"/>
    <property type="project" value="UniProtKB-UniRule"/>
</dbReference>
<dbReference type="Pfam" id="PF05365">
    <property type="entry name" value="UCR_UQCRX_QCR9"/>
    <property type="match status" value="1"/>
</dbReference>
<evidence type="ECO:0000256" key="10">
    <source>
        <dbReference type="ARBA" id="ARBA00023136"/>
    </source>
</evidence>
<dbReference type="SUPFAM" id="SSF81514">
    <property type="entry name" value="Subunit X (non-heme 7 kDa protein) of cytochrome bc1 complex (Ubiquinol-cytochrome c reductase)"/>
    <property type="match status" value="1"/>
</dbReference>
<dbReference type="Gene3D" id="1.20.5.260">
    <property type="entry name" value="Cytochrome b-c1 complex subunit 9"/>
    <property type="match status" value="1"/>
</dbReference>
<dbReference type="EMBL" id="JAUEDM010000001">
    <property type="protein sequence ID" value="KAK3329377.1"/>
    <property type="molecule type" value="Genomic_DNA"/>
</dbReference>
<evidence type="ECO:0000256" key="8">
    <source>
        <dbReference type="ARBA" id="ARBA00022989"/>
    </source>
</evidence>
<dbReference type="FunFam" id="1.20.5.260:FF:000001">
    <property type="entry name" value="Cytochrome b-c1 complex subunit 9"/>
    <property type="match status" value="1"/>
</dbReference>
<keyword evidence="9 12" id="KW-0496">Mitochondrion</keyword>
<keyword evidence="14" id="KW-1185">Reference proteome</keyword>
<evidence type="ECO:0000256" key="3">
    <source>
        <dbReference type="ARBA" id="ARBA00022448"/>
    </source>
</evidence>
<feature type="transmembrane region" description="Helical" evidence="12">
    <location>
        <begin position="18"/>
        <end position="35"/>
    </location>
</feature>
<evidence type="ECO:0000313" key="13">
    <source>
        <dbReference type="EMBL" id="KAK3329377.1"/>
    </source>
</evidence>
<keyword evidence="4 12" id="KW-0679">Respiratory chain</keyword>
<evidence type="ECO:0000256" key="5">
    <source>
        <dbReference type="ARBA" id="ARBA00022692"/>
    </source>
</evidence>
<comment type="function">
    <text evidence="12">Component of the ubiquinol-cytochrome c oxidoreductase, a multisubunit transmembrane complex that is part of the mitochondrial electron transport chain which drives oxidative phosphorylation. The complex plays an important role in the uptake of multiple carbon sources present in different host niches.</text>
</comment>
<evidence type="ECO:0000256" key="4">
    <source>
        <dbReference type="ARBA" id="ARBA00022660"/>
    </source>
</evidence>
<evidence type="ECO:0000256" key="9">
    <source>
        <dbReference type="ARBA" id="ARBA00023128"/>
    </source>
</evidence>
<comment type="caution">
    <text evidence="13">The sequence shown here is derived from an EMBL/GenBank/DDBJ whole genome shotgun (WGS) entry which is preliminary data.</text>
</comment>
<name>A0AAE0IQN0_9PEZI</name>
<dbReference type="InterPro" id="IPR036656">
    <property type="entry name" value="QCR9_sf"/>
</dbReference>
<keyword evidence="10 12" id="KW-0472">Membrane</keyword>
<accession>A0AAE0IQN0</accession>
<comment type="similarity">
    <text evidence="2 12">Belongs to the UQCR10/QCR9 family.</text>
</comment>
<keyword evidence="7 12" id="KW-0249">Electron transport</keyword>
<evidence type="ECO:0000256" key="6">
    <source>
        <dbReference type="ARBA" id="ARBA00022792"/>
    </source>
</evidence>
<keyword evidence="3 12" id="KW-0813">Transport</keyword>